<sequence>MAPSSLFAHLPLSGTSKTFLPPFLYGTAWKKDLTVSLVYQALQNGFTAIDTACQPRHYREDLVGEGVRKHLASNASNMKRSDLYIQTKFTSIYGQDPNNLPYDPQASLAEQVQQSVATSLKNFTVVDGEAPYLDTLVLHSPMPSMNETLEVWQALEHYVPDQIRHLGISNTNLYTLMELYERANIKPSVVQNRFYADTKYDIALRKFCAENGIVYQSFWTLTANPRLLKGGVVREVAEKLQIGPADALYVLVLGLGNTVVLNGTKDQGHMREDWEAVRKVKAFAGKDETRWQALVAAFKKAIGEVVD</sequence>
<evidence type="ECO:0000313" key="1">
    <source>
        <dbReference type="EMBL" id="KAJ9661059.1"/>
    </source>
</evidence>
<accession>A0ACC3AFH7</accession>
<reference evidence="1" key="1">
    <citation type="submission" date="2022-10" db="EMBL/GenBank/DDBJ databases">
        <title>Culturing micro-colonial fungi from biological soil crusts in the Mojave desert and describing Neophaeococcomyces mojavensis, and introducing the new genera and species Taxawa tesnikishii.</title>
        <authorList>
            <person name="Kurbessoian T."/>
            <person name="Stajich J.E."/>
        </authorList>
    </citation>
    <scope>NUCLEOTIDE SEQUENCE</scope>
    <source>
        <strain evidence="1">JES_112</strain>
    </source>
</reference>
<name>A0ACC3AFH7_9EURO</name>
<organism evidence="1 2">
    <name type="scientific">Neophaeococcomyces mojaviensis</name>
    <dbReference type="NCBI Taxonomy" id="3383035"/>
    <lineage>
        <taxon>Eukaryota</taxon>
        <taxon>Fungi</taxon>
        <taxon>Dikarya</taxon>
        <taxon>Ascomycota</taxon>
        <taxon>Pezizomycotina</taxon>
        <taxon>Eurotiomycetes</taxon>
        <taxon>Chaetothyriomycetidae</taxon>
        <taxon>Chaetothyriales</taxon>
        <taxon>Chaetothyriales incertae sedis</taxon>
        <taxon>Neophaeococcomyces</taxon>
    </lineage>
</organism>
<gene>
    <name evidence="1" type="ORF">H2198_002218</name>
</gene>
<dbReference type="Proteomes" id="UP001172386">
    <property type="component" value="Unassembled WGS sequence"/>
</dbReference>
<keyword evidence="2" id="KW-1185">Reference proteome</keyword>
<comment type="caution">
    <text evidence="1">The sequence shown here is derived from an EMBL/GenBank/DDBJ whole genome shotgun (WGS) entry which is preliminary data.</text>
</comment>
<dbReference type="EMBL" id="JAPDRQ010000026">
    <property type="protein sequence ID" value="KAJ9661059.1"/>
    <property type="molecule type" value="Genomic_DNA"/>
</dbReference>
<evidence type="ECO:0000313" key="2">
    <source>
        <dbReference type="Proteomes" id="UP001172386"/>
    </source>
</evidence>
<protein>
    <submittedName>
        <fullName evidence="1">Uncharacterized protein</fullName>
    </submittedName>
</protein>
<proteinExistence type="predicted"/>